<keyword evidence="11 12" id="KW-0472">Membrane</keyword>
<dbReference type="AlphaFoldDB" id="S9QKY0"/>
<organism evidence="14 15">
    <name type="scientific">Litoreibacter arenae DSM 19593</name>
    <dbReference type="NCBI Taxonomy" id="1123360"/>
    <lineage>
        <taxon>Bacteria</taxon>
        <taxon>Pseudomonadati</taxon>
        <taxon>Pseudomonadota</taxon>
        <taxon>Alphaproteobacteria</taxon>
        <taxon>Rhodobacterales</taxon>
        <taxon>Roseobacteraceae</taxon>
        <taxon>Litoreibacter</taxon>
    </lineage>
</organism>
<dbReference type="Pfam" id="PF02518">
    <property type="entry name" value="HATPase_c"/>
    <property type="match status" value="1"/>
</dbReference>
<evidence type="ECO:0000256" key="5">
    <source>
        <dbReference type="ARBA" id="ARBA00022519"/>
    </source>
</evidence>
<comment type="subcellular location">
    <subcellularLocation>
        <location evidence="2">Cell inner membrane</location>
        <topology evidence="2">Multi-pass membrane protein</topology>
    </subcellularLocation>
</comment>
<dbReference type="SUPFAM" id="SSF47384">
    <property type="entry name" value="Homodimeric domain of signal transducing histidine kinase"/>
    <property type="match status" value="1"/>
</dbReference>
<evidence type="ECO:0000313" key="14">
    <source>
        <dbReference type="EMBL" id="EPX80268.1"/>
    </source>
</evidence>
<dbReference type="GO" id="GO:0005886">
    <property type="term" value="C:plasma membrane"/>
    <property type="evidence" value="ECO:0007669"/>
    <property type="project" value="UniProtKB-SubCell"/>
</dbReference>
<evidence type="ECO:0000259" key="13">
    <source>
        <dbReference type="PROSITE" id="PS50109"/>
    </source>
</evidence>
<dbReference type="eggNOG" id="COG2205">
    <property type="taxonomic scope" value="Bacteria"/>
</dbReference>
<dbReference type="PATRIC" id="fig|1123360.3.peg.1594"/>
<dbReference type="EMBL" id="AONI01000009">
    <property type="protein sequence ID" value="EPX80268.1"/>
    <property type="molecule type" value="Genomic_DNA"/>
</dbReference>
<dbReference type="InterPro" id="IPR036890">
    <property type="entry name" value="HATPase_C_sf"/>
</dbReference>
<dbReference type="Gene3D" id="3.30.565.10">
    <property type="entry name" value="Histidine kinase-like ATPase, C-terminal domain"/>
    <property type="match status" value="1"/>
</dbReference>
<proteinExistence type="predicted"/>
<gene>
    <name evidence="14" type="ORF">thalar_01608</name>
</gene>
<dbReference type="InterPro" id="IPR036097">
    <property type="entry name" value="HisK_dim/P_sf"/>
</dbReference>
<dbReference type="GO" id="GO:0000155">
    <property type="term" value="F:phosphorelay sensor kinase activity"/>
    <property type="evidence" value="ECO:0007669"/>
    <property type="project" value="InterPro"/>
</dbReference>
<dbReference type="Gene3D" id="1.10.287.130">
    <property type="match status" value="1"/>
</dbReference>
<dbReference type="SMART" id="SM00387">
    <property type="entry name" value="HATPase_c"/>
    <property type="match status" value="1"/>
</dbReference>
<evidence type="ECO:0000256" key="8">
    <source>
        <dbReference type="ARBA" id="ARBA00022777"/>
    </source>
</evidence>
<evidence type="ECO:0000256" key="6">
    <source>
        <dbReference type="ARBA" id="ARBA00022679"/>
    </source>
</evidence>
<dbReference type="CDD" id="cd00082">
    <property type="entry name" value="HisKA"/>
    <property type="match status" value="1"/>
</dbReference>
<keyword evidence="9 12" id="KW-1133">Transmembrane helix</keyword>
<dbReference type="RefSeq" id="WP_021100174.1">
    <property type="nucleotide sequence ID" value="NZ_KE557306.1"/>
</dbReference>
<dbReference type="PANTHER" id="PTHR44936">
    <property type="entry name" value="SENSOR PROTEIN CREC"/>
    <property type="match status" value="1"/>
</dbReference>
<evidence type="ECO:0000256" key="4">
    <source>
        <dbReference type="ARBA" id="ARBA00022475"/>
    </source>
</evidence>
<evidence type="ECO:0000256" key="12">
    <source>
        <dbReference type="SAM" id="Phobius"/>
    </source>
</evidence>
<dbReference type="InterPro" id="IPR050980">
    <property type="entry name" value="2C_sensor_his_kinase"/>
</dbReference>
<dbReference type="EC" id="2.7.13.3" evidence="3"/>
<dbReference type="SMART" id="SM00388">
    <property type="entry name" value="HisKA"/>
    <property type="match status" value="1"/>
</dbReference>
<dbReference type="Proteomes" id="UP000015351">
    <property type="component" value="Unassembled WGS sequence"/>
</dbReference>
<dbReference type="CDD" id="cd00075">
    <property type="entry name" value="HATPase"/>
    <property type="match status" value="1"/>
</dbReference>
<protein>
    <recommendedName>
        <fullName evidence="3">histidine kinase</fullName>
        <ecNumber evidence="3">2.7.13.3</ecNumber>
    </recommendedName>
</protein>
<evidence type="ECO:0000256" key="1">
    <source>
        <dbReference type="ARBA" id="ARBA00000085"/>
    </source>
</evidence>
<evidence type="ECO:0000256" key="2">
    <source>
        <dbReference type="ARBA" id="ARBA00004429"/>
    </source>
</evidence>
<evidence type="ECO:0000313" key="15">
    <source>
        <dbReference type="Proteomes" id="UP000015351"/>
    </source>
</evidence>
<reference evidence="15" key="1">
    <citation type="journal article" date="2013" name="Stand. Genomic Sci.">
        <title>Genome sequence of the Litoreibacter arenae type strain (DSM 19593(T)), a member of the Roseobacter clade isolated from sea sand.</title>
        <authorList>
            <person name="Riedel T."/>
            <person name="Fiebig A."/>
            <person name="Petersen J."/>
            <person name="Gronow S."/>
            <person name="Kyrpides N.C."/>
            <person name="Goker M."/>
            <person name="Klenk H.P."/>
        </authorList>
    </citation>
    <scope>NUCLEOTIDE SEQUENCE [LARGE SCALE GENOMIC DNA]</scope>
    <source>
        <strain evidence="15">DSM 19593</strain>
    </source>
</reference>
<dbReference type="STRING" id="1123360.thalar_01608"/>
<dbReference type="InterPro" id="IPR003594">
    <property type="entry name" value="HATPase_dom"/>
</dbReference>
<comment type="caution">
    <text evidence="14">The sequence shown here is derived from an EMBL/GenBank/DDBJ whole genome shotgun (WGS) entry which is preliminary data.</text>
</comment>
<comment type="catalytic activity">
    <reaction evidence="1">
        <text>ATP + protein L-histidine = ADP + protein N-phospho-L-histidine.</text>
        <dbReference type="EC" id="2.7.13.3"/>
    </reaction>
</comment>
<keyword evidence="4" id="KW-1003">Cell membrane</keyword>
<accession>S9QKY0</accession>
<keyword evidence="7 12" id="KW-0812">Transmembrane</keyword>
<dbReference type="InterPro" id="IPR003661">
    <property type="entry name" value="HisK_dim/P_dom"/>
</dbReference>
<keyword evidence="10" id="KW-0902">Two-component regulatory system</keyword>
<keyword evidence="5" id="KW-0997">Cell inner membrane</keyword>
<name>S9QKY0_9RHOB</name>
<dbReference type="SUPFAM" id="SSF55874">
    <property type="entry name" value="ATPase domain of HSP90 chaperone/DNA topoisomerase II/histidine kinase"/>
    <property type="match status" value="1"/>
</dbReference>
<sequence>MTRHAPSLRLVGMGLVLLAFVAGAVSAWVWSRSDARWQQHRTAAYSAGVALYSTLQTGTSAPTGINITLLPDADQKIASQGDFLRLSFAPQVVRPTLVPILPDPSNTRVADVLTLVILSPDIVYPIAPLQQRERQTAAETTGEVLRLLASYCSDPTVLARVGVGPWLRVDGGAIWNCAAAPADLRLWAGLGAVVALAVLVTVLLNTTAHFTSFASRLRSRRRLDGPSSYDTDGPQELQEIVTAVNSHLEMERAQLAARASVLSGVSHDLGTPATRLRLRTALIEDDELRGKLEHDIDSMTGMIESVLTYTRAEMNAEEPRKISLQSLIEAIVADYEDTGKSVTLRPPEDVVMQGAQSVFMSRRGSSVISGDTDIVISARPISLERAICNLIDNALKYGRRATVWLEADASSVTITVEDEGSANTARDIELLMAPFKRGDNTATTDGYGLGLTIVDTIANLHGGSLSFEDKPAGIAARLTIARS</sequence>
<dbReference type="InterPro" id="IPR005467">
    <property type="entry name" value="His_kinase_dom"/>
</dbReference>
<evidence type="ECO:0000256" key="11">
    <source>
        <dbReference type="ARBA" id="ARBA00023136"/>
    </source>
</evidence>
<evidence type="ECO:0000256" key="10">
    <source>
        <dbReference type="ARBA" id="ARBA00023012"/>
    </source>
</evidence>
<dbReference type="PROSITE" id="PS50109">
    <property type="entry name" value="HIS_KIN"/>
    <property type="match status" value="1"/>
</dbReference>
<feature type="transmembrane region" description="Helical" evidence="12">
    <location>
        <begin position="186"/>
        <end position="213"/>
    </location>
</feature>
<evidence type="ECO:0000256" key="7">
    <source>
        <dbReference type="ARBA" id="ARBA00022692"/>
    </source>
</evidence>
<dbReference type="HOGENOM" id="CLU_000445_89_27_5"/>
<evidence type="ECO:0000256" key="9">
    <source>
        <dbReference type="ARBA" id="ARBA00022989"/>
    </source>
</evidence>
<dbReference type="OrthoDB" id="9804645at2"/>
<keyword evidence="8 14" id="KW-0418">Kinase</keyword>
<keyword evidence="6" id="KW-0808">Transferase</keyword>
<feature type="domain" description="Histidine kinase" evidence="13">
    <location>
        <begin position="264"/>
        <end position="483"/>
    </location>
</feature>
<dbReference type="PANTHER" id="PTHR44936:SF5">
    <property type="entry name" value="SENSOR HISTIDINE KINASE ENVZ"/>
    <property type="match status" value="1"/>
</dbReference>
<evidence type="ECO:0000256" key="3">
    <source>
        <dbReference type="ARBA" id="ARBA00012438"/>
    </source>
</evidence>
<keyword evidence="15" id="KW-1185">Reference proteome</keyword>